<evidence type="ECO:0000313" key="3">
    <source>
        <dbReference type="Proteomes" id="UP001148838"/>
    </source>
</evidence>
<protein>
    <submittedName>
        <fullName evidence="2">Uncharacterized protein</fullName>
    </submittedName>
</protein>
<evidence type="ECO:0000313" key="2">
    <source>
        <dbReference type="EMBL" id="KAJ4447126.1"/>
    </source>
</evidence>
<gene>
    <name evidence="2" type="ORF">ANN_09127</name>
</gene>
<comment type="caution">
    <text evidence="2">The sequence shown here is derived from an EMBL/GenBank/DDBJ whole genome shotgun (WGS) entry which is preliminary data.</text>
</comment>
<dbReference type="Proteomes" id="UP001148838">
    <property type="component" value="Unassembled WGS sequence"/>
</dbReference>
<keyword evidence="3" id="KW-1185">Reference proteome</keyword>
<dbReference type="Gene3D" id="3.30.420.10">
    <property type="entry name" value="Ribonuclease H-like superfamily/Ribonuclease H"/>
    <property type="match status" value="1"/>
</dbReference>
<reference evidence="2 3" key="1">
    <citation type="journal article" date="2022" name="Allergy">
        <title>Genome assembly and annotation of Periplaneta americana reveal a comprehensive cockroach allergen profile.</title>
        <authorList>
            <person name="Wang L."/>
            <person name="Xiong Q."/>
            <person name="Saelim N."/>
            <person name="Wang L."/>
            <person name="Nong W."/>
            <person name="Wan A.T."/>
            <person name="Shi M."/>
            <person name="Liu X."/>
            <person name="Cao Q."/>
            <person name="Hui J.H.L."/>
            <person name="Sookrung N."/>
            <person name="Leung T.F."/>
            <person name="Tungtrongchitr A."/>
            <person name="Tsui S.K.W."/>
        </authorList>
    </citation>
    <scope>NUCLEOTIDE SEQUENCE [LARGE SCALE GENOMIC DNA]</scope>
    <source>
        <strain evidence="2">PWHHKU_190912</strain>
    </source>
</reference>
<organism evidence="2 3">
    <name type="scientific">Periplaneta americana</name>
    <name type="common">American cockroach</name>
    <name type="synonym">Blatta americana</name>
    <dbReference type="NCBI Taxonomy" id="6978"/>
    <lineage>
        <taxon>Eukaryota</taxon>
        <taxon>Metazoa</taxon>
        <taxon>Ecdysozoa</taxon>
        <taxon>Arthropoda</taxon>
        <taxon>Hexapoda</taxon>
        <taxon>Insecta</taxon>
        <taxon>Pterygota</taxon>
        <taxon>Neoptera</taxon>
        <taxon>Polyneoptera</taxon>
        <taxon>Dictyoptera</taxon>
        <taxon>Blattodea</taxon>
        <taxon>Blattoidea</taxon>
        <taxon>Blattidae</taxon>
        <taxon>Blattinae</taxon>
        <taxon>Periplaneta</taxon>
    </lineage>
</organism>
<evidence type="ECO:0000256" key="1">
    <source>
        <dbReference type="SAM" id="MobiDB-lite"/>
    </source>
</evidence>
<proteinExistence type="predicted"/>
<feature type="region of interest" description="Disordered" evidence="1">
    <location>
        <begin position="202"/>
        <end position="223"/>
    </location>
</feature>
<dbReference type="EMBL" id="JAJSOF020000005">
    <property type="protein sequence ID" value="KAJ4447126.1"/>
    <property type="molecule type" value="Genomic_DNA"/>
</dbReference>
<name>A0ABQ8TLX8_PERAM</name>
<dbReference type="InterPro" id="IPR036397">
    <property type="entry name" value="RNaseH_sf"/>
</dbReference>
<dbReference type="PANTHER" id="PTHR47326">
    <property type="entry name" value="TRANSPOSABLE ELEMENT TC3 TRANSPOSASE-LIKE PROTEIN"/>
    <property type="match status" value="1"/>
</dbReference>
<dbReference type="PANTHER" id="PTHR47326:SF1">
    <property type="entry name" value="HTH PSQ-TYPE DOMAIN-CONTAINING PROTEIN"/>
    <property type="match status" value="1"/>
</dbReference>
<feature type="region of interest" description="Disordered" evidence="1">
    <location>
        <begin position="15"/>
        <end position="38"/>
    </location>
</feature>
<sequence>MSIKACLQIGGNFKQTDSIEDKPRSGPSRRSNRRRNTNLGRFAISPNKSLTVRTWLDEQFPGHWLGRRGPVEWPARSPDLTPLDFYLWGHLKSLVYGEKIRFSAHLQTRIIEACSQITPNIIQHVLQDWMTLLRECTLQNGEHIEHITRYMVSRETLRRYATRRSETNTNGTELDSSESGIVLGRCLNTSALRCPHIKISKGARSGDRAGQGTSPREEIKRPENICLKLGEKSELRPAETIKVYR</sequence>
<accession>A0ABQ8TLX8</accession>